<dbReference type="PANTHER" id="PTHR30614">
    <property type="entry name" value="MEMBRANE COMPONENT OF AMINO ACID ABC TRANSPORTER"/>
    <property type="match status" value="1"/>
</dbReference>
<evidence type="ECO:0000259" key="9">
    <source>
        <dbReference type="PROSITE" id="PS50928"/>
    </source>
</evidence>
<keyword evidence="4 8" id="KW-0812">Transmembrane</keyword>
<dbReference type="InterPro" id="IPR035906">
    <property type="entry name" value="MetI-like_sf"/>
</dbReference>
<evidence type="ECO:0000256" key="7">
    <source>
        <dbReference type="ARBA" id="ARBA00023136"/>
    </source>
</evidence>
<gene>
    <name evidence="10" type="ORF">S06H3_66391</name>
</gene>
<dbReference type="GO" id="GO:0006865">
    <property type="term" value="P:amino acid transport"/>
    <property type="evidence" value="ECO:0007669"/>
    <property type="project" value="UniProtKB-KW"/>
</dbReference>
<evidence type="ECO:0000313" key="10">
    <source>
        <dbReference type="EMBL" id="GAI66762.1"/>
    </source>
</evidence>
<accession>X1QE35</accession>
<proteinExistence type="predicted"/>
<keyword evidence="7 8" id="KW-0472">Membrane</keyword>
<feature type="transmembrane region" description="Helical" evidence="8">
    <location>
        <begin position="6"/>
        <end position="27"/>
    </location>
</feature>
<protein>
    <recommendedName>
        <fullName evidence="9">ABC transmembrane type-1 domain-containing protein</fullName>
    </recommendedName>
</protein>
<dbReference type="InterPro" id="IPR043429">
    <property type="entry name" value="ArtM/GltK/GlnP/TcyL/YhdX-like"/>
</dbReference>
<evidence type="ECO:0000256" key="4">
    <source>
        <dbReference type="ARBA" id="ARBA00022692"/>
    </source>
</evidence>
<sequence length="61" mass="6765">LEGTLVTLKLIALSIPLGLILGILIAVGRVYGNKFISSFCTVYTLFFRGTPLLIQLFILYF</sequence>
<feature type="transmembrane region" description="Helical" evidence="8">
    <location>
        <begin position="39"/>
        <end position="60"/>
    </location>
</feature>
<dbReference type="EMBL" id="BARV01045213">
    <property type="protein sequence ID" value="GAI66762.1"/>
    <property type="molecule type" value="Genomic_DNA"/>
</dbReference>
<dbReference type="PROSITE" id="PS50928">
    <property type="entry name" value="ABC_TM1"/>
    <property type="match status" value="1"/>
</dbReference>
<feature type="domain" description="ABC transmembrane type-1" evidence="9">
    <location>
        <begin position="4"/>
        <end position="61"/>
    </location>
</feature>
<keyword evidence="2" id="KW-0813">Transport</keyword>
<feature type="non-terminal residue" evidence="10">
    <location>
        <position position="1"/>
    </location>
</feature>
<evidence type="ECO:0000256" key="2">
    <source>
        <dbReference type="ARBA" id="ARBA00022448"/>
    </source>
</evidence>
<evidence type="ECO:0000256" key="5">
    <source>
        <dbReference type="ARBA" id="ARBA00022970"/>
    </source>
</evidence>
<dbReference type="Gene3D" id="1.10.3720.10">
    <property type="entry name" value="MetI-like"/>
    <property type="match status" value="1"/>
</dbReference>
<feature type="non-terminal residue" evidence="10">
    <location>
        <position position="61"/>
    </location>
</feature>
<organism evidence="10">
    <name type="scientific">marine sediment metagenome</name>
    <dbReference type="NCBI Taxonomy" id="412755"/>
    <lineage>
        <taxon>unclassified sequences</taxon>
        <taxon>metagenomes</taxon>
        <taxon>ecological metagenomes</taxon>
    </lineage>
</organism>
<keyword evidence="5" id="KW-0029">Amino-acid transport</keyword>
<comment type="subcellular location">
    <subcellularLocation>
        <location evidence="1">Cell membrane</location>
        <topology evidence="1">Multi-pass membrane protein</topology>
    </subcellularLocation>
</comment>
<dbReference type="PANTHER" id="PTHR30614:SF0">
    <property type="entry name" value="L-CYSTINE TRANSPORT SYSTEM PERMEASE PROTEIN TCYL"/>
    <property type="match status" value="1"/>
</dbReference>
<keyword evidence="6 8" id="KW-1133">Transmembrane helix</keyword>
<dbReference type="AlphaFoldDB" id="X1QE35"/>
<evidence type="ECO:0000256" key="3">
    <source>
        <dbReference type="ARBA" id="ARBA00022475"/>
    </source>
</evidence>
<dbReference type="InterPro" id="IPR010065">
    <property type="entry name" value="AA_ABC_transptr_permease_3TM"/>
</dbReference>
<dbReference type="GO" id="GO:0043190">
    <property type="term" value="C:ATP-binding cassette (ABC) transporter complex"/>
    <property type="evidence" value="ECO:0007669"/>
    <property type="project" value="InterPro"/>
</dbReference>
<evidence type="ECO:0000256" key="1">
    <source>
        <dbReference type="ARBA" id="ARBA00004651"/>
    </source>
</evidence>
<dbReference type="GO" id="GO:0022857">
    <property type="term" value="F:transmembrane transporter activity"/>
    <property type="evidence" value="ECO:0007669"/>
    <property type="project" value="InterPro"/>
</dbReference>
<comment type="caution">
    <text evidence="10">The sequence shown here is derived from an EMBL/GenBank/DDBJ whole genome shotgun (WGS) entry which is preliminary data.</text>
</comment>
<evidence type="ECO:0000256" key="8">
    <source>
        <dbReference type="SAM" id="Phobius"/>
    </source>
</evidence>
<evidence type="ECO:0000256" key="6">
    <source>
        <dbReference type="ARBA" id="ARBA00022989"/>
    </source>
</evidence>
<dbReference type="SUPFAM" id="SSF161098">
    <property type="entry name" value="MetI-like"/>
    <property type="match status" value="1"/>
</dbReference>
<dbReference type="InterPro" id="IPR000515">
    <property type="entry name" value="MetI-like"/>
</dbReference>
<name>X1QE35_9ZZZZ</name>
<keyword evidence="3" id="KW-1003">Cell membrane</keyword>
<reference evidence="10" key="1">
    <citation type="journal article" date="2014" name="Front. Microbiol.">
        <title>High frequency of phylogenetically diverse reductive dehalogenase-homologous genes in deep subseafloor sedimentary metagenomes.</title>
        <authorList>
            <person name="Kawai M."/>
            <person name="Futagami T."/>
            <person name="Toyoda A."/>
            <person name="Takaki Y."/>
            <person name="Nishi S."/>
            <person name="Hori S."/>
            <person name="Arai W."/>
            <person name="Tsubouchi T."/>
            <person name="Morono Y."/>
            <person name="Uchiyama I."/>
            <person name="Ito T."/>
            <person name="Fujiyama A."/>
            <person name="Inagaki F."/>
            <person name="Takami H."/>
        </authorList>
    </citation>
    <scope>NUCLEOTIDE SEQUENCE</scope>
    <source>
        <strain evidence="10">Expedition CK06-06</strain>
    </source>
</reference>
<dbReference type="NCBIfam" id="TIGR01726">
    <property type="entry name" value="HEQRo_perm_3TM"/>
    <property type="match status" value="1"/>
</dbReference>